<name>A0ABY2Z8R4_9GAMM</name>
<keyword evidence="1 3" id="KW-0732">Signal</keyword>
<dbReference type="InterPro" id="IPR008979">
    <property type="entry name" value="Galactose-bd-like_sf"/>
</dbReference>
<evidence type="ECO:0000256" key="3">
    <source>
        <dbReference type="SAM" id="SignalP"/>
    </source>
</evidence>
<dbReference type="Pfam" id="PF22666">
    <property type="entry name" value="Glyco_hydro_2_N2"/>
    <property type="match status" value="1"/>
</dbReference>
<dbReference type="Proteomes" id="UP000316142">
    <property type="component" value="Unassembled WGS sequence"/>
</dbReference>
<evidence type="ECO:0000313" key="6">
    <source>
        <dbReference type="Proteomes" id="UP000316142"/>
    </source>
</evidence>
<dbReference type="SUPFAM" id="SSF49785">
    <property type="entry name" value="Galactose-binding domain-like"/>
    <property type="match status" value="2"/>
</dbReference>
<accession>A0ABY2Z8R4</accession>
<dbReference type="PANTHER" id="PTHR43817">
    <property type="entry name" value="GLYCOSYL HYDROLASE"/>
    <property type="match status" value="1"/>
</dbReference>
<keyword evidence="2 5" id="KW-0378">Hydrolase</keyword>
<dbReference type="InterPro" id="IPR054593">
    <property type="entry name" value="Beta-mannosidase-like_N2"/>
</dbReference>
<dbReference type="NCBIfam" id="NF045579">
    <property type="entry name" value="rhamnoside_JR"/>
    <property type="match status" value="1"/>
</dbReference>
<evidence type="ECO:0000259" key="4">
    <source>
        <dbReference type="Pfam" id="PF22666"/>
    </source>
</evidence>
<keyword evidence="5" id="KW-0649">Protein kinase inhibitor</keyword>
<proteinExistence type="predicted"/>
<dbReference type="GO" id="GO:0004860">
    <property type="term" value="F:protein kinase inhibitor activity"/>
    <property type="evidence" value="ECO:0007669"/>
    <property type="project" value="UniProtKB-KW"/>
</dbReference>
<keyword evidence="6" id="KW-1185">Reference proteome</keyword>
<dbReference type="Gene3D" id="2.60.120.260">
    <property type="entry name" value="Galactose-binding domain-like"/>
    <property type="match status" value="2"/>
</dbReference>
<organism evidence="5 6">
    <name type="scientific">Pantoea anthophila</name>
    <dbReference type="NCBI Taxonomy" id="470931"/>
    <lineage>
        <taxon>Bacteria</taxon>
        <taxon>Pseudomonadati</taxon>
        <taxon>Pseudomonadota</taxon>
        <taxon>Gammaproteobacteria</taxon>
        <taxon>Enterobacterales</taxon>
        <taxon>Erwiniaceae</taxon>
        <taxon>Pantoea</taxon>
    </lineage>
</organism>
<dbReference type="Pfam" id="PF17132">
    <property type="entry name" value="Glyco_hydro_106"/>
    <property type="match status" value="1"/>
</dbReference>
<dbReference type="EMBL" id="VHIZ01000051">
    <property type="protein sequence ID" value="TPV23642.1"/>
    <property type="molecule type" value="Genomic_DNA"/>
</dbReference>
<comment type="caution">
    <text evidence="5">The sequence shown here is derived from an EMBL/GenBank/DDBJ whole genome shotgun (WGS) entry which is preliminary data.</text>
</comment>
<protein>
    <submittedName>
        <fullName evidence="5">Glycoside hydrolase</fullName>
    </submittedName>
</protein>
<dbReference type="RefSeq" id="WP_140924677.1">
    <property type="nucleotide sequence ID" value="NZ_VHIZ01000051.1"/>
</dbReference>
<evidence type="ECO:0000256" key="1">
    <source>
        <dbReference type="ARBA" id="ARBA00022729"/>
    </source>
</evidence>
<dbReference type="GO" id="GO:0016787">
    <property type="term" value="F:hydrolase activity"/>
    <property type="evidence" value="ECO:0007669"/>
    <property type="project" value="UniProtKB-KW"/>
</dbReference>
<evidence type="ECO:0000256" key="2">
    <source>
        <dbReference type="ARBA" id="ARBA00022801"/>
    </source>
</evidence>
<dbReference type="PANTHER" id="PTHR43817:SF1">
    <property type="entry name" value="HYDROLASE, FAMILY 43, PUTATIVE (AFU_ORTHOLOGUE AFUA_3G01660)-RELATED"/>
    <property type="match status" value="1"/>
</dbReference>
<sequence length="1112" mass="122616">MHPIKPVTLAVLAALSLTGMSQAAEEDPLWQSFQSPPQESRPRVWWHWMNGNISKDGIGKDLEWMKRVGIGGAHSFDINISTPQVVSKRLVYMTPEWQDAFRFAAHKARDLDLELAMASSPGWSETGGPWVTPEDAMKKVVWSETELQPGRGIDGKLPAPPGGNGVYQNLGVEPGLSALTGEAPPVLPSLYKDIAVYAYKIKPAEKPARPDVQINGTAVQPDASGYPFKDVHSDKSTNAVTVDYHAPATFSSLTVFIENLLEEDGADYNATVEASSDGTAWKSIAETRLANIPATVSFSPVTARYFRLTVHAKPAPRTFVSEPRDVAVTGLSSMMGQEENIPHIAQLEFSAESRVNRFQEKAGFAIAGDYYALDRYTDASESGLGKDEIINLTSRLQADGTLKWTPPSEGHWRILRMGYALTGTTNHPAPSEATGFEVDKYDGQAVSRYLTHYLQMYKKTVGSEDLKKAGLSAFVNDSIEVGTSNWTPRLIEQFKKLRGYDPTPWLPALTGVIIISREKTDAFLYDFRKTLSDLIETQHYETIAQIAQAAGLTTYGESLEFGRPVLGDDLDMRRYASIPMAAIWSVPAGKEPTPSAQADIRGAASVAHFYGKKYAASETFTSLLEPWAYSPSDLKHTADDAFLQGMNRPVIHTSPHVPVDDKVPGVSLSVFGQYFNRNETWAEMARPWIDYLARTAMLLQKGQFSADVAYFYGEESGAVTQALNGYMKDVPEHYAYDFVSADSVRSKLSVKDGQLISPAGASYRVLYLNSYTRYMTLGVLKRIAGLVKEGATVVGLKPVRSPSLADDPDEFSRLTGLLWKNKTETAYGDGKVVNSGNIEESMRLLNITPAFIYSAGKPSEIGFVHRRLSDGDIYYVVNQKPEATEVEARFRSQGKKPEIWHPKTASATPVSYRHEGDQTVIPLHLDPGESYFVMFRKNTDRTAEKIDPVTVSKLIDVEGAWDVSFQQHRGAPDKLTMQELKPLDSFSEAGVKYFSGVATYTKTFDVKSPVRKGGKYVLDLGQVGDLAQVTLNGKDVGTLWHAPFKADVSAALKEGKNQLEIRVANLWVNRLIGDAQPDVKEKITYTTVPTYRADAELRPSGLIGPVTVSRYR</sequence>
<feature type="signal peptide" evidence="3">
    <location>
        <begin position="1"/>
        <end position="23"/>
    </location>
</feature>
<evidence type="ECO:0000313" key="5">
    <source>
        <dbReference type="EMBL" id="TPV23642.1"/>
    </source>
</evidence>
<gene>
    <name evidence="5" type="ORF">FJW00_14890</name>
</gene>
<feature type="domain" description="Beta-mannosidase-like galactose-binding" evidence="4">
    <location>
        <begin position="998"/>
        <end position="1068"/>
    </location>
</feature>
<feature type="chain" id="PRO_5046171274" evidence="3">
    <location>
        <begin position="24"/>
        <end position="1112"/>
    </location>
</feature>
<reference evidence="5 6" key="1">
    <citation type="submission" date="2019-06" db="EMBL/GenBank/DDBJ databases">
        <title>Taxogenomics and systematics of the genus Pantoea.</title>
        <authorList>
            <person name="Tambong J.T."/>
        </authorList>
    </citation>
    <scope>NUCLEOTIDE SEQUENCE [LARGE SCALE GENOMIC DNA]</scope>
    <source>
        <strain evidence="5 6">LMG 2558</strain>
    </source>
</reference>